<dbReference type="InterPro" id="IPR000835">
    <property type="entry name" value="HTH_MarR-typ"/>
</dbReference>
<dbReference type="SMART" id="SM00347">
    <property type="entry name" value="HTH_MARR"/>
    <property type="match status" value="1"/>
</dbReference>
<dbReference type="Gene3D" id="1.10.10.10">
    <property type="entry name" value="Winged helix-like DNA-binding domain superfamily/Winged helix DNA-binding domain"/>
    <property type="match status" value="1"/>
</dbReference>
<dbReference type="PANTHER" id="PTHR33164:SF43">
    <property type="entry name" value="HTH-TYPE TRANSCRIPTIONAL REPRESSOR YETL"/>
    <property type="match status" value="1"/>
</dbReference>
<feature type="compositionally biased region" description="Gly residues" evidence="1">
    <location>
        <begin position="46"/>
        <end position="71"/>
    </location>
</feature>
<keyword evidence="4" id="KW-1185">Reference proteome</keyword>
<gene>
    <name evidence="3" type="ORF">KIH74_05310</name>
</gene>
<dbReference type="Proteomes" id="UP001197247">
    <property type="component" value="Unassembled WGS sequence"/>
</dbReference>
<organism evidence="3 4">
    <name type="scientific">Kineosporia corallincola</name>
    <dbReference type="NCBI Taxonomy" id="2835133"/>
    <lineage>
        <taxon>Bacteria</taxon>
        <taxon>Bacillati</taxon>
        <taxon>Actinomycetota</taxon>
        <taxon>Actinomycetes</taxon>
        <taxon>Kineosporiales</taxon>
        <taxon>Kineosporiaceae</taxon>
        <taxon>Kineosporia</taxon>
    </lineage>
</organism>
<evidence type="ECO:0000259" key="2">
    <source>
        <dbReference type="PROSITE" id="PS50995"/>
    </source>
</evidence>
<dbReference type="EMBL" id="JAHBAY010000002">
    <property type="protein sequence ID" value="MBT0768330.1"/>
    <property type="molecule type" value="Genomic_DNA"/>
</dbReference>
<feature type="region of interest" description="Disordered" evidence="1">
    <location>
        <begin position="1"/>
        <end position="73"/>
    </location>
</feature>
<feature type="domain" description="HTH marR-type" evidence="2">
    <location>
        <begin position="82"/>
        <end position="213"/>
    </location>
</feature>
<dbReference type="PROSITE" id="PS50995">
    <property type="entry name" value="HTH_MARR_2"/>
    <property type="match status" value="1"/>
</dbReference>
<name>A0ABS5TB85_9ACTN</name>
<reference evidence="3 4" key="1">
    <citation type="submission" date="2021-05" db="EMBL/GenBank/DDBJ databases">
        <title>Kineosporia and Streptomyces sp. nov. two new marine actinobacteria isolated from Coral.</title>
        <authorList>
            <person name="Buangrab K."/>
            <person name="Sutthacheep M."/>
            <person name="Yeemin T."/>
            <person name="Harunari E."/>
            <person name="Igarashi Y."/>
            <person name="Kanchanasin P."/>
            <person name="Tanasupawat S."/>
            <person name="Phongsopitanun W."/>
        </authorList>
    </citation>
    <scope>NUCLEOTIDE SEQUENCE [LARGE SCALE GENOMIC DNA]</scope>
    <source>
        <strain evidence="3 4">J2-2</strain>
    </source>
</reference>
<sequence length="218" mass="21733">MGATEVSAMAGGGSSRGSSSRTGGGADGSAGGGSGGVSGGPAKASGNGGGTAGGASGTSGGIEGGAGGRVWGGDLEPGERTLARLADLVFVIAREVEPHGHRGADIIELTNVEAMVMRWVDAHPGTSPSAAAEAVRLQRSNLSAAVRGLEAKGMVTRTPDPADQRLVRLYPTELAASNVTRLHRHWAGLVGEALGGERAGLHEAVELLERVAAGFRRP</sequence>
<dbReference type="InterPro" id="IPR036388">
    <property type="entry name" value="WH-like_DNA-bd_sf"/>
</dbReference>
<protein>
    <submittedName>
        <fullName evidence="3">MarR family transcriptional regulator</fullName>
    </submittedName>
</protein>
<dbReference type="InterPro" id="IPR039422">
    <property type="entry name" value="MarR/SlyA-like"/>
</dbReference>
<dbReference type="InterPro" id="IPR036390">
    <property type="entry name" value="WH_DNA-bd_sf"/>
</dbReference>
<evidence type="ECO:0000256" key="1">
    <source>
        <dbReference type="SAM" id="MobiDB-lite"/>
    </source>
</evidence>
<comment type="caution">
    <text evidence="3">The sequence shown here is derived from an EMBL/GenBank/DDBJ whole genome shotgun (WGS) entry which is preliminary data.</text>
</comment>
<dbReference type="PANTHER" id="PTHR33164">
    <property type="entry name" value="TRANSCRIPTIONAL REGULATOR, MARR FAMILY"/>
    <property type="match status" value="1"/>
</dbReference>
<proteinExistence type="predicted"/>
<feature type="compositionally biased region" description="Gly residues" evidence="1">
    <location>
        <begin position="22"/>
        <end position="39"/>
    </location>
</feature>
<evidence type="ECO:0000313" key="3">
    <source>
        <dbReference type="EMBL" id="MBT0768330.1"/>
    </source>
</evidence>
<accession>A0ABS5TB85</accession>
<dbReference type="SUPFAM" id="SSF46785">
    <property type="entry name" value="Winged helix' DNA-binding domain"/>
    <property type="match status" value="1"/>
</dbReference>
<dbReference type="RefSeq" id="WP_214154630.1">
    <property type="nucleotide sequence ID" value="NZ_JAHBAY010000002.1"/>
</dbReference>
<evidence type="ECO:0000313" key="4">
    <source>
        <dbReference type="Proteomes" id="UP001197247"/>
    </source>
</evidence>
<dbReference type="Pfam" id="PF12802">
    <property type="entry name" value="MarR_2"/>
    <property type="match status" value="1"/>
</dbReference>